<dbReference type="InterPro" id="IPR016197">
    <property type="entry name" value="Chromo-like_dom_sf"/>
</dbReference>
<feature type="region of interest" description="Disordered" evidence="1">
    <location>
        <begin position="326"/>
        <end position="354"/>
    </location>
</feature>
<dbReference type="PANTHER" id="PTHR37984">
    <property type="entry name" value="PROTEIN CBG26694"/>
    <property type="match status" value="1"/>
</dbReference>
<dbReference type="Gene3D" id="2.40.50.40">
    <property type="match status" value="1"/>
</dbReference>
<dbReference type="InterPro" id="IPR001584">
    <property type="entry name" value="Integrase_cat-core"/>
</dbReference>
<dbReference type="InterPro" id="IPR036397">
    <property type="entry name" value="RNaseH_sf"/>
</dbReference>
<evidence type="ECO:0000256" key="1">
    <source>
        <dbReference type="SAM" id="MobiDB-lite"/>
    </source>
</evidence>
<name>A0A2P4X3C1_9STRA</name>
<dbReference type="InterPro" id="IPR012337">
    <property type="entry name" value="RNaseH-like_sf"/>
</dbReference>
<dbReference type="InterPro" id="IPR050951">
    <property type="entry name" value="Retrovirus_Pol_polyprotein"/>
</dbReference>
<dbReference type="GO" id="GO:0015074">
    <property type="term" value="P:DNA integration"/>
    <property type="evidence" value="ECO:0007669"/>
    <property type="project" value="InterPro"/>
</dbReference>
<protein>
    <recommendedName>
        <fullName evidence="2">Integrase catalytic domain-containing protein</fullName>
    </recommendedName>
</protein>
<evidence type="ECO:0000313" key="3">
    <source>
        <dbReference type="EMBL" id="POM60045.1"/>
    </source>
</evidence>
<dbReference type="SUPFAM" id="SSF54160">
    <property type="entry name" value="Chromo domain-like"/>
    <property type="match status" value="1"/>
</dbReference>
<dbReference type="SUPFAM" id="SSF53098">
    <property type="entry name" value="Ribonuclease H-like"/>
    <property type="match status" value="1"/>
</dbReference>
<dbReference type="AlphaFoldDB" id="A0A2P4X3C1"/>
<keyword evidence="4" id="KW-1185">Reference proteome</keyword>
<dbReference type="PROSITE" id="PS50994">
    <property type="entry name" value="INTEGRASE"/>
    <property type="match status" value="1"/>
</dbReference>
<evidence type="ECO:0000313" key="4">
    <source>
        <dbReference type="Proteomes" id="UP000237271"/>
    </source>
</evidence>
<gene>
    <name evidence="3" type="ORF">PHPALM_31145</name>
</gene>
<dbReference type="OrthoDB" id="124152at2759"/>
<reference evidence="3 4" key="1">
    <citation type="journal article" date="2017" name="Genome Biol. Evol.">
        <title>Phytophthora megakarya and P. palmivora, closely related causal agents of cacao black pod rot, underwent increases in genome sizes and gene numbers by different mechanisms.</title>
        <authorList>
            <person name="Ali S.S."/>
            <person name="Shao J."/>
            <person name="Lary D.J."/>
            <person name="Kronmiller B."/>
            <person name="Shen D."/>
            <person name="Strem M.D."/>
            <person name="Amoako-Attah I."/>
            <person name="Akrofi A.Y."/>
            <person name="Begoude B.A."/>
            <person name="Ten Hoopen G.M."/>
            <person name="Coulibaly K."/>
            <person name="Kebe B.I."/>
            <person name="Melnick R.L."/>
            <person name="Guiltinan M.J."/>
            <person name="Tyler B.M."/>
            <person name="Meinhardt L.W."/>
            <person name="Bailey B.A."/>
        </authorList>
    </citation>
    <scope>NUCLEOTIDE SEQUENCE [LARGE SCALE GENOMIC DNA]</scope>
    <source>
        <strain evidence="4">sbr112.9</strain>
    </source>
</reference>
<organism evidence="3 4">
    <name type="scientific">Phytophthora palmivora</name>
    <dbReference type="NCBI Taxonomy" id="4796"/>
    <lineage>
        <taxon>Eukaryota</taxon>
        <taxon>Sar</taxon>
        <taxon>Stramenopiles</taxon>
        <taxon>Oomycota</taxon>
        <taxon>Peronosporomycetes</taxon>
        <taxon>Peronosporales</taxon>
        <taxon>Peronosporaceae</taxon>
        <taxon>Phytophthora</taxon>
    </lineage>
</organism>
<dbReference type="GO" id="GO:0003676">
    <property type="term" value="F:nucleic acid binding"/>
    <property type="evidence" value="ECO:0007669"/>
    <property type="project" value="InterPro"/>
</dbReference>
<dbReference type="Gene3D" id="3.30.420.10">
    <property type="entry name" value="Ribonuclease H-like superfamily/Ribonuclease H"/>
    <property type="match status" value="1"/>
</dbReference>
<dbReference type="EMBL" id="NCKW01016951">
    <property type="protein sequence ID" value="POM60045.1"/>
    <property type="molecule type" value="Genomic_DNA"/>
</dbReference>
<feature type="compositionally biased region" description="Basic residues" evidence="1">
    <location>
        <begin position="342"/>
        <end position="353"/>
    </location>
</feature>
<dbReference type="PANTHER" id="PTHR37984:SF5">
    <property type="entry name" value="PROTEIN NYNRIN-LIKE"/>
    <property type="match status" value="1"/>
</dbReference>
<proteinExistence type="predicted"/>
<comment type="caution">
    <text evidence="3">The sequence shown here is derived from an EMBL/GenBank/DDBJ whole genome shotgun (WGS) entry which is preliminary data.</text>
</comment>
<feature type="domain" description="Integrase catalytic" evidence="2">
    <location>
        <begin position="1"/>
        <end position="134"/>
    </location>
</feature>
<accession>A0A2P4X3C1</accession>
<sequence length="378" mass="42601">MKDDFSRFCELIKCCSPDAATAAKTILDWSSRYGMPKVLISDTATHFKNQLLEELCHKTQMTQSFTLAYCPWINGSIERLNRDVLQVLRVMVLEYKVKQSDWSALLPLIQSNINHSPVASLANHAPAEVFMGAKATTPLHKVLIGEDAIAENVEKQTKRNQSNQRGARPVNFHIGDYVLWSRVDAKTHVNKLAVKWIGPFRVISAKVNTFEIEHLVTGTSKTVLASRLKLYADSSFEIDEEILEHIGNQDVYLTVEEFKGHREHPEHGYEVLVGWEGLETLEDSWEPVKILQEDVPVKSNAYLSKVDDAKLHYFVSKLTLPCAGGSEKEPIVQHPGTASQQRKGKTKGKRRNQTKNFGLAMGSNISDAYVQRSAWWAV</sequence>
<dbReference type="Proteomes" id="UP000237271">
    <property type="component" value="Unassembled WGS sequence"/>
</dbReference>
<evidence type="ECO:0000259" key="2">
    <source>
        <dbReference type="PROSITE" id="PS50994"/>
    </source>
</evidence>